<name>A0A935UFE0_9PROT</name>
<dbReference type="SUPFAM" id="SSF54001">
    <property type="entry name" value="Cysteine proteinases"/>
    <property type="match status" value="1"/>
</dbReference>
<accession>A0A935UFE0</accession>
<dbReference type="Proteomes" id="UP000697998">
    <property type="component" value="Unassembled WGS sequence"/>
</dbReference>
<proteinExistence type="predicted"/>
<dbReference type="InterPro" id="IPR002931">
    <property type="entry name" value="Transglutaminase-like"/>
</dbReference>
<evidence type="ECO:0000313" key="2">
    <source>
        <dbReference type="EMBL" id="MBK7674901.1"/>
    </source>
</evidence>
<dbReference type="InterPro" id="IPR038765">
    <property type="entry name" value="Papain-like_cys_pep_sf"/>
</dbReference>
<feature type="domain" description="Transglutaminase-like" evidence="1">
    <location>
        <begin position="208"/>
        <end position="281"/>
    </location>
</feature>
<protein>
    <submittedName>
        <fullName evidence="2">Transglutaminase family protein</fullName>
    </submittedName>
</protein>
<dbReference type="Pfam" id="PF01841">
    <property type="entry name" value="Transglut_core"/>
    <property type="match status" value="1"/>
</dbReference>
<dbReference type="AlphaFoldDB" id="A0A935UFE0"/>
<evidence type="ECO:0000259" key="1">
    <source>
        <dbReference type="SMART" id="SM00460"/>
    </source>
</evidence>
<dbReference type="Gene3D" id="3.10.620.30">
    <property type="match status" value="1"/>
</dbReference>
<gene>
    <name evidence="2" type="ORF">IPJ27_09135</name>
</gene>
<sequence length="336" mass="36964">MNLLPARYHIVHETIYSYESPVSLSRQLLHLTPRDCTWQRCLAHRITVEPKVTAVRERLDCFGNPVMELALEFPHDSLSVRAESTIEVLPHLPADALLALAACPPPLMAGQARQPHAATPGYLRASPAWELVRDALAYGSRPVLLDASCFQFESPFVRVKHEFAAYAQACFTPGRPVLEAVQALMSRIYNEFEFDPEATTVATPVLKVLAEKRGVCQDFAHLMLSCLRSKGLAARYVSGYLLTHPPPGQPRMVGADASHAWVSVYCPELEGGRWVDFDPTNNLLPDTQHITLAWGRDFADVSPLRGVILGGDAHELDVAVTVTPIVEACGEALSQP</sequence>
<reference evidence="2 3" key="1">
    <citation type="submission" date="2020-10" db="EMBL/GenBank/DDBJ databases">
        <title>Connecting structure to function with the recovery of over 1000 high-quality activated sludge metagenome-assembled genomes encoding full-length rRNA genes using long-read sequencing.</title>
        <authorList>
            <person name="Singleton C.M."/>
            <person name="Petriglieri F."/>
            <person name="Kristensen J.M."/>
            <person name="Kirkegaard R.H."/>
            <person name="Michaelsen T.Y."/>
            <person name="Andersen M.H."/>
            <person name="Karst S.M."/>
            <person name="Dueholm M.S."/>
            <person name="Nielsen P.H."/>
            <person name="Albertsen M."/>
        </authorList>
    </citation>
    <scope>NUCLEOTIDE SEQUENCE [LARGE SCALE GENOMIC DNA]</scope>
    <source>
        <strain evidence="2">EsbW_18-Q3-R4-48_BATAC.285</strain>
    </source>
</reference>
<dbReference type="SMART" id="SM00460">
    <property type="entry name" value="TGc"/>
    <property type="match status" value="1"/>
</dbReference>
<dbReference type="InterPro" id="IPR013589">
    <property type="entry name" value="Bac_transglu_N"/>
</dbReference>
<dbReference type="Pfam" id="PF08379">
    <property type="entry name" value="Bact_transglu_N"/>
    <property type="match status" value="1"/>
</dbReference>
<comment type="caution">
    <text evidence="2">The sequence shown here is derived from an EMBL/GenBank/DDBJ whole genome shotgun (WGS) entry which is preliminary data.</text>
</comment>
<dbReference type="EMBL" id="JADJMH010000006">
    <property type="protein sequence ID" value="MBK7674901.1"/>
    <property type="molecule type" value="Genomic_DNA"/>
</dbReference>
<organism evidence="2 3">
    <name type="scientific">Candidatus Accumulibacter proximus</name>
    <dbReference type="NCBI Taxonomy" id="2954385"/>
    <lineage>
        <taxon>Bacteria</taxon>
        <taxon>Pseudomonadati</taxon>
        <taxon>Pseudomonadota</taxon>
        <taxon>Betaproteobacteria</taxon>
        <taxon>Candidatus Accumulibacter</taxon>
    </lineage>
</organism>
<dbReference type="PANTHER" id="PTHR33490:SF7">
    <property type="entry name" value="BLR2979 PROTEIN"/>
    <property type="match status" value="1"/>
</dbReference>
<evidence type="ECO:0000313" key="3">
    <source>
        <dbReference type="Proteomes" id="UP000697998"/>
    </source>
</evidence>
<dbReference type="PANTHER" id="PTHR33490">
    <property type="entry name" value="BLR5614 PROTEIN-RELATED"/>
    <property type="match status" value="1"/>
</dbReference>